<keyword evidence="1" id="KW-1185">Reference proteome</keyword>
<evidence type="ECO:0000313" key="1">
    <source>
        <dbReference type="Proteomes" id="UP000046393"/>
    </source>
</evidence>
<dbReference type="STRING" id="451379.A0A0N5AUN7"/>
<evidence type="ECO:0000313" key="2">
    <source>
        <dbReference type="WBParaSite" id="SMUV_0000857601-mRNA-1"/>
    </source>
</evidence>
<organism evidence="1 2">
    <name type="scientific">Syphacia muris</name>
    <dbReference type="NCBI Taxonomy" id="451379"/>
    <lineage>
        <taxon>Eukaryota</taxon>
        <taxon>Metazoa</taxon>
        <taxon>Ecdysozoa</taxon>
        <taxon>Nematoda</taxon>
        <taxon>Chromadorea</taxon>
        <taxon>Rhabditida</taxon>
        <taxon>Spirurina</taxon>
        <taxon>Oxyuridomorpha</taxon>
        <taxon>Oxyuroidea</taxon>
        <taxon>Oxyuridae</taxon>
        <taxon>Syphacia</taxon>
    </lineage>
</organism>
<proteinExistence type="predicted"/>
<dbReference type="WBParaSite" id="SMUV_0000857601-mRNA-1">
    <property type="protein sequence ID" value="SMUV_0000857601-mRNA-1"/>
    <property type="gene ID" value="SMUV_0000857601"/>
</dbReference>
<accession>A0A0N5AUN7</accession>
<protein>
    <submittedName>
        <fullName evidence="2">BPTI/Kunitz inhibitor domain-containing protein</fullName>
    </submittedName>
</protein>
<dbReference type="AlphaFoldDB" id="A0A0N5AUN7"/>
<name>A0A0N5AUN7_9BILA</name>
<sequence length="223" mass="25141">MGQWTFLTFPSGKLENGLLPEEIELKGKRIPSCRDGSKPLLGAVEGIVSCKTGCPQGFSCEYPEIRGIAQNGICCADLDKLAELYGPETNTDIRKKQIIKSSMHISDTDKPIVTVSGTNDNVTGIDDAKNSRTEYFETNYKTNGTESDVLTTKSGYKYSCKRQKFESACKNRGRIPQSVIRWYLDDEYQCSSYVYNYCEPFVLNDRTLRTEDECKRLCLTKNV</sequence>
<dbReference type="Proteomes" id="UP000046393">
    <property type="component" value="Unplaced"/>
</dbReference>
<reference evidence="2" key="1">
    <citation type="submission" date="2017-02" db="UniProtKB">
        <authorList>
            <consortium name="WormBaseParasite"/>
        </authorList>
    </citation>
    <scope>IDENTIFICATION</scope>
</reference>